<dbReference type="EMBL" id="CP012672">
    <property type="protein sequence ID" value="AUX28503.1"/>
    <property type="molecule type" value="Genomic_DNA"/>
</dbReference>
<reference evidence="1 2" key="1">
    <citation type="submission" date="2015-09" db="EMBL/GenBank/DDBJ databases">
        <title>Sorangium comparison.</title>
        <authorList>
            <person name="Zaburannyi N."/>
            <person name="Bunk B."/>
            <person name="Overmann J."/>
            <person name="Mueller R."/>
        </authorList>
    </citation>
    <scope>NUCLEOTIDE SEQUENCE [LARGE SCALE GENOMIC DNA]</scope>
    <source>
        <strain evidence="1 2">So ce836</strain>
    </source>
</reference>
<evidence type="ECO:0000313" key="1">
    <source>
        <dbReference type="EMBL" id="AUX28503.1"/>
    </source>
</evidence>
<accession>A0A4P2QGR5</accession>
<evidence type="ECO:0000313" key="2">
    <source>
        <dbReference type="Proteomes" id="UP000295497"/>
    </source>
</evidence>
<dbReference type="Proteomes" id="UP000295497">
    <property type="component" value="Chromosome"/>
</dbReference>
<protein>
    <submittedName>
        <fullName evidence="1">Uncharacterized protein</fullName>
    </submittedName>
</protein>
<dbReference type="AlphaFoldDB" id="A0A4P2QGR5"/>
<proteinExistence type="predicted"/>
<sequence length="41" mass="3965">MAFPLCLCSGDRAAVSAACEGAAPPPAVAPGPGRRLLEVAA</sequence>
<organism evidence="1 2">
    <name type="scientific">Sorangium cellulosum</name>
    <name type="common">Polyangium cellulosum</name>
    <dbReference type="NCBI Taxonomy" id="56"/>
    <lineage>
        <taxon>Bacteria</taxon>
        <taxon>Pseudomonadati</taxon>
        <taxon>Myxococcota</taxon>
        <taxon>Polyangia</taxon>
        <taxon>Polyangiales</taxon>
        <taxon>Polyangiaceae</taxon>
        <taxon>Sorangium</taxon>
    </lineage>
</organism>
<gene>
    <name evidence="1" type="ORF">SOCE836_005740</name>
</gene>
<name>A0A4P2QGR5_SORCE</name>
<dbReference type="RefSeq" id="WP_257792764.1">
    <property type="nucleotide sequence ID" value="NZ_CP012672.1"/>
</dbReference>